<dbReference type="EMBL" id="JAGKQH010000018">
    <property type="protein sequence ID" value="KAG6573949.1"/>
    <property type="molecule type" value="Genomic_DNA"/>
</dbReference>
<gene>
    <name evidence="2" type="ORF">SDJN03_27836</name>
</gene>
<dbReference type="Proteomes" id="UP000685013">
    <property type="component" value="Chromosome 18"/>
</dbReference>
<evidence type="ECO:0000313" key="2">
    <source>
        <dbReference type="EMBL" id="KAG6573949.1"/>
    </source>
</evidence>
<name>A0AAV6M1P3_9ROSI</name>
<dbReference type="AlphaFoldDB" id="A0AAV6M1P3"/>
<protein>
    <submittedName>
        <fullName evidence="2">Uncharacterized protein</fullName>
    </submittedName>
</protein>
<sequence length="168" mass="18752">MNNSALRSIESSSSLNSLQSNASEPRPSMAGKPTSPSFSPPKLPMHLGKQHRIDTTTAEATAAASVTTKQRSGGGRELELEKLKFLGRRRFLEEKELWEDGFFHFSKKDGNFEEIKELLGNGLPFGLHFSCFNSNGLIAMGVLKSGGRTEECEPSWKRWRWSVGVWSY</sequence>
<feature type="non-terminal residue" evidence="2">
    <location>
        <position position="1"/>
    </location>
</feature>
<comment type="caution">
    <text evidence="2">The sequence shown here is derived from an EMBL/GenBank/DDBJ whole genome shotgun (WGS) entry which is preliminary data.</text>
</comment>
<accession>A0AAV6M1P3</accession>
<evidence type="ECO:0000313" key="3">
    <source>
        <dbReference type="Proteomes" id="UP000685013"/>
    </source>
</evidence>
<proteinExistence type="predicted"/>
<organism evidence="2 3">
    <name type="scientific">Cucurbita argyrosperma subsp. sororia</name>
    <dbReference type="NCBI Taxonomy" id="37648"/>
    <lineage>
        <taxon>Eukaryota</taxon>
        <taxon>Viridiplantae</taxon>
        <taxon>Streptophyta</taxon>
        <taxon>Embryophyta</taxon>
        <taxon>Tracheophyta</taxon>
        <taxon>Spermatophyta</taxon>
        <taxon>Magnoliopsida</taxon>
        <taxon>eudicotyledons</taxon>
        <taxon>Gunneridae</taxon>
        <taxon>Pentapetalae</taxon>
        <taxon>rosids</taxon>
        <taxon>fabids</taxon>
        <taxon>Cucurbitales</taxon>
        <taxon>Cucurbitaceae</taxon>
        <taxon>Cucurbiteae</taxon>
        <taxon>Cucurbita</taxon>
    </lineage>
</organism>
<keyword evidence="3" id="KW-1185">Reference proteome</keyword>
<feature type="compositionally biased region" description="Low complexity" evidence="1">
    <location>
        <begin position="1"/>
        <end position="23"/>
    </location>
</feature>
<feature type="region of interest" description="Disordered" evidence="1">
    <location>
        <begin position="1"/>
        <end position="47"/>
    </location>
</feature>
<evidence type="ECO:0000256" key="1">
    <source>
        <dbReference type="SAM" id="MobiDB-lite"/>
    </source>
</evidence>
<reference evidence="2 3" key="1">
    <citation type="journal article" date="2021" name="Hortic Res">
        <title>The domestication of Cucurbita argyrosperma as revealed by the genome of its wild relative.</title>
        <authorList>
            <person name="Barrera-Redondo J."/>
            <person name="Sanchez-de la Vega G."/>
            <person name="Aguirre-Liguori J.A."/>
            <person name="Castellanos-Morales G."/>
            <person name="Gutierrez-Guerrero Y.T."/>
            <person name="Aguirre-Dugua X."/>
            <person name="Aguirre-Planter E."/>
            <person name="Tenaillon M.I."/>
            <person name="Lira-Saade R."/>
            <person name="Eguiarte L.E."/>
        </authorList>
    </citation>
    <scope>NUCLEOTIDE SEQUENCE [LARGE SCALE GENOMIC DNA]</scope>
    <source>
        <strain evidence="2">JBR-2021</strain>
    </source>
</reference>